<reference evidence="1 2" key="1">
    <citation type="submission" date="2024-11" db="EMBL/GenBank/DDBJ databases">
        <title>Adaptive evolution of stress response genes in parasites aligns with host niche diversity.</title>
        <authorList>
            <person name="Hahn C."/>
            <person name="Resl P."/>
        </authorList>
    </citation>
    <scope>NUCLEOTIDE SEQUENCE [LARGE SCALE GENOMIC DNA]</scope>
    <source>
        <strain evidence="1">EGGRZ-B1_66</strain>
        <tissue evidence="1">Body</tissue>
    </source>
</reference>
<dbReference type="AlphaFoldDB" id="A0ABD2QKT3"/>
<protein>
    <submittedName>
        <fullName evidence="1">Uncharacterized protein</fullName>
    </submittedName>
</protein>
<dbReference type="Proteomes" id="UP001626550">
    <property type="component" value="Unassembled WGS sequence"/>
</dbReference>
<dbReference type="EMBL" id="JBJKFK010000072">
    <property type="protein sequence ID" value="KAL3320155.1"/>
    <property type="molecule type" value="Genomic_DNA"/>
</dbReference>
<sequence>MQKAAVYFEGSTGLRAFKAAVSPEFSRASVPDEPKSFLKVSFALFKVQFVAIDSLKEDR</sequence>
<evidence type="ECO:0000313" key="1">
    <source>
        <dbReference type="EMBL" id="KAL3320155.1"/>
    </source>
</evidence>
<accession>A0ABD2QKT3</accession>
<gene>
    <name evidence="1" type="ORF">Ciccas_001156</name>
</gene>
<name>A0ABD2QKT3_9PLAT</name>
<keyword evidence="2" id="KW-1185">Reference proteome</keyword>
<evidence type="ECO:0000313" key="2">
    <source>
        <dbReference type="Proteomes" id="UP001626550"/>
    </source>
</evidence>
<proteinExistence type="predicted"/>
<comment type="caution">
    <text evidence="1">The sequence shown here is derived from an EMBL/GenBank/DDBJ whole genome shotgun (WGS) entry which is preliminary data.</text>
</comment>
<organism evidence="1 2">
    <name type="scientific">Cichlidogyrus casuarinus</name>
    <dbReference type="NCBI Taxonomy" id="1844966"/>
    <lineage>
        <taxon>Eukaryota</taxon>
        <taxon>Metazoa</taxon>
        <taxon>Spiralia</taxon>
        <taxon>Lophotrochozoa</taxon>
        <taxon>Platyhelminthes</taxon>
        <taxon>Monogenea</taxon>
        <taxon>Monopisthocotylea</taxon>
        <taxon>Dactylogyridea</taxon>
        <taxon>Ancyrocephalidae</taxon>
        <taxon>Cichlidogyrus</taxon>
    </lineage>
</organism>